<gene>
    <name evidence="5" type="ORF">tinsulaeT_06550</name>
</gene>
<dbReference type="PROSITE" id="PS00041">
    <property type="entry name" value="HTH_ARAC_FAMILY_1"/>
    <property type="match status" value="1"/>
</dbReference>
<accession>A0ABQ6GRK2</accession>
<proteinExistence type="predicted"/>
<dbReference type="Pfam" id="PF12833">
    <property type="entry name" value="HTH_18"/>
    <property type="match status" value="1"/>
</dbReference>
<dbReference type="InterPro" id="IPR009057">
    <property type="entry name" value="Homeodomain-like_sf"/>
</dbReference>
<dbReference type="PRINTS" id="PR00032">
    <property type="entry name" value="HTHARAC"/>
</dbReference>
<sequence>MRPKARSKHFCLGTVSAELSLRLQPFVEWSLYAPQTLWSLRRNKLLQLLCYLGYQDILTMAGTHKVGQTLYPLFNQSAAKELSITDICQQLAMSESSLRRKLAAEASSVQDIKDQVRLGHGLHLLQTTEHAVSYIAEQCGYQSQSRFASRFKTRFGLTPLALKKLNWRFRAK</sequence>
<dbReference type="PROSITE" id="PS01124">
    <property type="entry name" value="HTH_ARAC_FAMILY_2"/>
    <property type="match status" value="1"/>
</dbReference>
<organism evidence="5 6">
    <name type="scientific">Thalassotalea insulae</name>
    <dbReference type="NCBI Taxonomy" id="2056778"/>
    <lineage>
        <taxon>Bacteria</taxon>
        <taxon>Pseudomonadati</taxon>
        <taxon>Pseudomonadota</taxon>
        <taxon>Gammaproteobacteria</taxon>
        <taxon>Alteromonadales</taxon>
        <taxon>Colwelliaceae</taxon>
        <taxon>Thalassotalea</taxon>
    </lineage>
</organism>
<keyword evidence="1" id="KW-0805">Transcription regulation</keyword>
<dbReference type="InterPro" id="IPR020449">
    <property type="entry name" value="Tscrpt_reg_AraC-type_HTH"/>
</dbReference>
<dbReference type="PANTHER" id="PTHR47894:SF4">
    <property type="entry name" value="HTH-TYPE TRANSCRIPTIONAL REGULATOR GADX"/>
    <property type="match status" value="1"/>
</dbReference>
<evidence type="ECO:0000256" key="3">
    <source>
        <dbReference type="ARBA" id="ARBA00023163"/>
    </source>
</evidence>
<feature type="domain" description="HTH araC/xylS-type" evidence="4">
    <location>
        <begin position="68"/>
        <end position="165"/>
    </location>
</feature>
<dbReference type="InterPro" id="IPR018060">
    <property type="entry name" value="HTH_AraC"/>
</dbReference>
<dbReference type="SUPFAM" id="SSF46689">
    <property type="entry name" value="Homeodomain-like"/>
    <property type="match status" value="1"/>
</dbReference>
<keyword evidence="3" id="KW-0804">Transcription</keyword>
<dbReference type="SMART" id="SM00342">
    <property type="entry name" value="HTH_ARAC"/>
    <property type="match status" value="1"/>
</dbReference>
<reference evidence="5 6" key="1">
    <citation type="submission" date="2023-03" db="EMBL/GenBank/DDBJ databases">
        <title>Draft genome sequence of Thalassotalea insulae KCTC 62186T.</title>
        <authorList>
            <person name="Sawabe T."/>
        </authorList>
    </citation>
    <scope>NUCLEOTIDE SEQUENCE [LARGE SCALE GENOMIC DNA]</scope>
    <source>
        <strain evidence="5 6">KCTC 62186</strain>
    </source>
</reference>
<evidence type="ECO:0000313" key="5">
    <source>
        <dbReference type="EMBL" id="GLX77315.1"/>
    </source>
</evidence>
<dbReference type="Proteomes" id="UP001157186">
    <property type="component" value="Unassembled WGS sequence"/>
</dbReference>
<evidence type="ECO:0000256" key="2">
    <source>
        <dbReference type="ARBA" id="ARBA00023125"/>
    </source>
</evidence>
<dbReference type="EMBL" id="BSST01000001">
    <property type="protein sequence ID" value="GLX77315.1"/>
    <property type="molecule type" value="Genomic_DNA"/>
</dbReference>
<dbReference type="InterPro" id="IPR018062">
    <property type="entry name" value="HTH_AraC-typ_CS"/>
</dbReference>
<protein>
    <recommendedName>
        <fullName evidence="4">HTH araC/xylS-type domain-containing protein</fullName>
    </recommendedName>
</protein>
<keyword evidence="6" id="KW-1185">Reference proteome</keyword>
<name>A0ABQ6GRK2_9GAMM</name>
<comment type="caution">
    <text evidence="5">The sequence shown here is derived from an EMBL/GenBank/DDBJ whole genome shotgun (WGS) entry which is preliminary data.</text>
</comment>
<evidence type="ECO:0000259" key="4">
    <source>
        <dbReference type="PROSITE" id="PS01124"/>
    </source>
</evidence>
<keyword evidence="2" id="KW-0238">DNA-binding</keyword>
<dbReference type="RefSeq" id="WP_284243166.1">
    <property type="nucleotide sequence ID" value="NZ_BSST01000001.1"/>
</dbReference>
<evidence type="ECO:0000313" key="6">
    <source>
        <dbReference type="Proteomes" id="UP001157186"/>
    </source>
</evidence>
<evidence type="ECO:0000256" key="1">
    <source>
        <dbReference type="ARBA" id="ARBA00023015"/>
    </source>
</evidence>
<dbReference type="Gene3D" id="1.10.10.60">
    <property type="entry name" value="Homeodomain-like"/>
    <property type="match status" value="1"/>
</dbReference>
<dbReference type="PANTHER" id="PTHR47894">
    <property type="entry name" value="HTH-TYPE TRANSCRIPTIONAL REGULATOR GADX"/>
    <property type="match status" value="1"/>
</dbReference>